<evidence type="ECO:0000256" key="1">
    <source>
        <dbReference type="SAM" id="MobiDB-lite"/>
    </source>
</evidence>
<dbReference type="EMBL" id="JBHSHE010000055">
    <property type="protein sequence ID" value="MFC4716786.1"/>
    <property type="molecule type" value="Genomic_DNA"/>
</dbReference>
<feature type="domain" description="Trehalase-like N-terminal" evidence="3">
    <location>
        <begin position="7"/>
        <end position="132"/>
    </location>
</feature>
<reference evidence="5" key="1">
    <citation type="journal article" date="2019" name="Int. J. Syst. Evol. Microbiol.">
        <title>The Global Catalogue of Microorganisms (GCM) 10K type strain sequencing project: providing services to taxonomists for standard genome sequencing and annotation.</title>
        <authorList>
            <consortium name="The Broad Institute Genomics Platform"/>
            <consortium name="The Broad Institute Genome Sequencing Center for Infectious Disease"/>
            <person name="Wu L."/>
            <person name="Ma J."/>
        </authorList>
    </citation>
    <scope>NUCLEOTIDE SEQUENCE [LARGE SCALE GENOMIC DNA]</scope>
    <source>
        <strain evidence="5">CGMCC 1.12849</strain>
    </source>
</reference>
<proteinExistence type="predicted"/>
<protein>
    <submittedName>
        <fullName evidence="4">Glycoside hydrolase family 15 protein</fullName>
    </submittedName>
</protein>
<gene>
    <name evidence="4" type="ORF">ACFO7V_11645</name>
</gene>
<evidence type="ECO:0000313" key="5">
    <source>
        <dbReference type="Proteomes" id="UP001595884"/>
    </source>
</evidence>
<dbReference type="Pfam" id="PF19291">
    <property type="entry name" value="TREH_N"/>
    <property type="match status" value="1"/>
</dbReference>
<comment type="caution">
    <text evidence="4">The sequence shown here is derived from an EMBL/GenBank/DDBJ whole genome shotgun (WGS) entry which is preliminary data.</text>
</comment>
<dbReference type="InterPro" id="IPR012341">
    <property type="entry name" value="6hp_glycosidase-like_sf"/>
</dbReference>
<dbReference type="Pfam" id="PF00723">
    <property type="entry name" value="Glyco_hydro_15"/>
    <property type="match status" value="1"/>
</dbReference>
<dbReference type="Proteomes" id="UP001595884">
    <property type="component" value="Unassembled WGS sequence"/>
</dbReference>
<dbReference type="InterPro" id="IPR045582">
    <property type="entry name" value="Trehalase-like_N"/>
</dbReference>
<keyword evidence="5" id="KW-1185">Reference proteome</keyword>
<feature type="region of interest" description="Disordered" evidence="1">
    <location>
        <begin position="163"/>
        <end position="197"/>
    </location>
</feature>
<dbReference type="PANTHER" id="PTHR31616:SF0">
    <property type="entry name" value="GLUCAN 1,4-ALPHA-GLUCOSIDASE"/>
    <property type="match status" value="1"/>
</dbReference>
<accession>A0ABV9MNJ2</accession>
<evidence type="ECO:0000313" key="4">
    <source>
        <dbReference type="EMBL" id="MFC4716786.1"/>
    </source>
</evidence>
<dbReference type="SUPFAM" id="SSF48208">
    <property type="entry name" value="Six-hairpin glycosidases"/>
    <property type="match status" value="1"/>
</dbReference>
<dbReference type="InterPro" id="IPR011613">
    <property type="entry name" value="GH15-like"/>
</dbReference>
<evidence type="ECO:0000259" key="3">
    <source>
        <dbReference type="Pfam" id="PF19291"/>
    </source>
</evidence>
<feature type="compositionally biased region" description="Basic and acidic residues" evidence="1">
    <location>
        <begin position="173"/>
        <end position="192"/>
    </location>
</feature>
<organism evidence="4 5">
    <name type="scientific">Glutamicibacter bergerei</name>
    <dbReference type="NCBI Taxonomy" id="256702"/>
    <lineage>
        <taxon>Bacteria</taxon>
        <taxon>Bacillati</taxon>
        <taxon>Actinomycetota</taxon>
        <taxon>Actinomycetes</taxon>
        <taxon>Micrococcales</taxon>
        <taxon>Micrococcaceae</taxon>
        <taxon>Glutamicibacter</taxon>
    </lineage>
</organism>
<dbReference type="RefSeq" id="WP_346059537.1">
    <property type="nucleotide sequence ID" value="NZ_BAAAVQ010000049.1"/>
</dbReference>
<keyword evidence="4" id="KW-0378">Hydrolase</keyword>
<dbReference type="PANTHER" id="PTHR31616">
    <property type="entry name" value="TREHALASE"/>
    <property type="match status" value="1"/>
</dbReference>
<sequence length="641" mass="71921">MESSEPGTRSTPLEDYALLSDLRTGPLVSRDGSIDWLCFPRFDSPSVFAALIGTEDDGRWRLWAPGGQVVSRRYLPRTFVLETIWRTETGTAQVLDFLPPRSQQADVLRKVSVLEGQVSIAHDLHIRFDYNRSKPWTRKITLGDGTTTGLLSVAGPDALLLTGPQLHPDVSANEERSSSAERPGPHRTDDYRGAASGNLTGEFTLTAGESQTWALSWFRSHLPLPTPLDPEQALERTISYWHQWSSKVQVRDRYDEMSLRSLMVLRALTDHETGGLVAAPTTSLPEELGGQRNWDYRYTWLRDASLTIKTLVAHDFTDGALHWRDWLLRAVAGDPDDLQIMYGIAGERVLTEFELDHLAGYAGSKPVRIGNGAYGQYQADVVGEVMLALAKLRDAGHDEDDYSWALQQNMLTFLERNMERKGHGIWEMRGDSDYFTHGRAMMFAAFDQGIKAIEKHGLSGPIESWRKLREQLREEIFQQGYNEELNSFTQAYSNTEVDASLLQLPNTGLIDPQDPRMLGTVKRIEEELLDDAGLLLRYRTQAGKDGLPGGEYSFLMCSFWLVEQYARSDRLAEAKKLLDRLSHFATDLGLFAEEYDSAGGRLAGNFPSGLQPSRLCARGGWGGRGPARNRKIAIFFVLCRA</sequence>
<feature type="domain" description="GH15-like" evidence="2">
    <location>
        <begin position="254"/>
        <end position="580"/>
    </location>
</feature>
<dbReference type="GO" id="GO:0016787">
    <property type="term" value="F:hydrolase activity"/>
    <property type="evidence" value="ECO:0007669"/>
    <property type="project" value="UniProtKB-KW"/>
</dbReference>
<dbReference type="InterPro" id="IPR008928">
    <property type="entry name" value="6-hairpin_glycosidase_sf"/>
</dbReference>
<evidence type="ECO:0000259" key="2">
    <source>
        <dbReference type="Pfam" id="PF00723"/>
    </source>
</evidence>
<dbReference type="Gene3D" id="1.50.10.10">
    <property type="match status" value="1"/>
</dbReference>
<name>A0ABV9MNJ2_9MICC</name>